<organism evidence="1 2">
    <name type="scientific">Polyangium fumosum</name>
    <dbReference type="NCBI Taxonomy" id="889272"/>
    <lineage>
        <taxon>Bacteria</taxon>
        <taxon>Pseudomonadati</taxon>
        <taxon>Myxococcota</taxon>
        <taxon>Polyangia</taxon>
        <taxon>Polyangiales</taxon>
        <taxon>Polyangiaceae</taxon>
        <taxon>Polyangium</taxon>
    </lineage>
</organism>
<protein>
    <submittedName>
        <fullName evidence="1">DUF1844 domain-containing protein</fullName>
    </submittedName>
</protein>
<dbReference type="Proteomes" id="UP000309215">
    <property type="component" value="Unassembled WGS sequence"/>
</dbReference>
<name>A0A4U1JC07_9BACT</name>
<gene>
    <name evidence="1" type="ORF">E8A74_18095</name>
</gene>
<dbReference type="AlphaFoldDB" id="A0A4U1JC07"/>
<evidence type="ECO:0000313" key="2">
    <source>
        <dbReference type="Proteomes" id="UP000309215"/>
    </source>
</evidence>
<comment type="caution">
    <text evidence="1">The sequence shown here is derived from an EMBL/GenBank/DDBJ whole genome shotgun (WGS) entry which is preliminary data.</text>
</comment>
<dbReference type="InterPro" id="IPR014995">
    <property type="entry name" value="DUF1844"/>
</dbReference>
<dbReference type="OrthoDB" id="9799618at2"/>
<reference evidence="1 2" key="1">
    <citation type="submission" date="2019-04" db="EMBL/GenBank/DDBJ databases">
        <authorList>
            <person name="Li Y."/>
            <person name="Wang J."/>
        </authorList>
    </citation>
    <scope>NUCLEOTIDE SEQUENCE [LARGE SCALE GENOMIC DNA]</scope>
    <source>
        <strain evidence="1 2">DSM 14668</strain>
    </source>
</reference>
<dbReference type="Pfam" id="PF08899">
    <property type="entry name" value="DUF1844"/>
    <property type="match status" value="1"/>
</dbReference>
<sequence>MSSPGDRDAPPTGQLPKLDFSIFVMSIIGSAHVHLGDMPGPDGHAERSLDLAQQNIELLTLLEEKTKGNLTGEEERLLTQALDELRERLAEVSKET</sequence>
<evidence type="ECO:0000313" key="1">
    <source>
        <dbReference type="EMBL" id="TKD07358.1"/>
    </source>
</evidence>
<proteinExistence type="predicted"/>
<dbReference type="EMBL" id="SSMQ01000017">
    <property type="protein sequence ID" value="TKD07358.1"/>
    <property type="molecule type" value="Genomic_DNA"/>
</dbReference>
<dbReference type="RefSeq" id="WP_136930274.1">
    <property type="nucleotide sequence ID" value="NZ_SSMQ01000017.1"/>
</dbReference>
<accession>A0A4U1JC07</accession>
<keyword evidence="2" id="KW-1185">Reference proteome</keyword>